<dbReference type="STRING" id="1121331.SAMN02745248_01347"/>
<dbReference type="Pfam" id="PF13635">
    <property type="entry name" value="DUF4143"/>
    <property type="match status" value="1"/>
</dbReference>
<gene>
    <name evidence="2" type="ORF">SAMN02745248_01347</name>
</gene>
<dbReference type="PANTHER" id="PTHR33295:SF20">
    <property type="entry name" value="ATPASE"/>
    <property type="match status" value="1"/>
</dbReference>
<reference evidence="2 3" key="1">
    <citation type="submission" date="2016-11" db="EMBL/GenBank/DDBJ databases">
        <authorList>
            <person name="Jaros S."/>
            <person name="Januszkiewicz K."/>
            <person name="Wedrychowicz H."/>
        </authorList>
    </citation>
    <scope>NUCLEOTIDE SEQUENCE [LARGE SCALE GENOMIC DNA]</scope>
    <source>
        <strain evidence="2 3">DSM 3090</strain>
    </source>
</reference>
<evidence type="ECO:0000313" key="3">
    <source>
        <dbReference type="Proteomes" id="UP000183952"/>
    </source>
</evidence>
<sequence length="138" mass="16190">MASREDLIGKNILQFQEKVFITDHGLREAVYGNNQRDIGQILENIVFIELKRRGYDVTVGKNNNLEVDFVAHKGANRFYVQIAYLLAEESTMEREFRALESIPDNYPKYVVTMDEIDKSRNGIKHMNIRKFLLKDDYE</sequence>
<dbReference type="Proteomes" id="UP000183952">
    <property type="component" value="Unassembled WGS sequence"/>
</dbReference>
<accession>A0A1M6NCW9</accession>
<name>A0A1M6NCW9_9CLOT</name>
<dbReference type="EMBL" id="FRAD01000010">
    <property type="protein sequence ID" value="SHJ93551.1"/>
    <property type="molecule type" value="Genomic_DNA"/>
</dbReference>
<keyword evidence="3" id="KW-1185">Reference proteome</keyword>
<dbReference type="AlphaFoldDB" id="A0A1M6NCW9"/>
<evidence type="ECO:0000313" key="2">
    <source>
        <dbReference type="EMBL" id="SHJ93551.1"/>
    </source>
</evidence>
<dbReference type="PANTHER" id="PTHR33295">
    <property type="entry name" value="ATPASE"/>
    <property type="match status" value="1"/>
</dbReference>
<feature type="domain" description="DUF4143" evidence="1">
    <location>
        <begin position="9"/>
        <end position="82"/>
    </location>
</feature>
<organism evidence="2 3">
    <name type="scientific">Hathewaya proteolytica DSM 3090</name>
    <dbReference type="NCBI Taxonomy" id="1121331"/>
    <lineage>
        <taxon>Bacteria</taxon>
        <taxon>Bacillati</taxon>
        <taxon>Bacillota</taxon>
        <taxon>Clostridia</taxon>
        <taxon>Eubacteriales</taxon>
        <taxon>Clostridiaceae</taxon>
        <taxon>Hathewaya</taxon>
    </lineage>
</organism>
<protein>
    <recommendedName>
        <fullName evidence="1">DUF4143 domain-containing protein</fullName>
    </recommendedName>
</protein>
<evidence type="ECO:0000259" key="1">
    <source>
        <dbReference type="Pfam" id="PF13635"/>
    </source>
</evidence>
<dbReference type="InterPro" id="IPR025420">
    <property type="entry name" value="DUF4143"/>
</dbReference>
<proteinExistence type="predicted"/>
<dbReference type="RefSeq" id="WP_341465310.1">
    <property type="nucleotide sequence ID" value="NZ_FRAD01000010.1"/>
</dbReference>